<dbReference type="RefSeq" id="WP_013079991.1">
    <property type="nucleotide sequence ID" value="NZ_CP027850.1"/>
</dbReference>
<evidence type="ECO:0000256" key="4">
    <source>
        <dbReference type="PROSITE-ProRule" id="PRU00335"/>
    </source>
</evidence>
<dbReference type="Gene3D" id="1.10.357.10">
    <property type="entry name" value="Tetracycline Repressor, domain 2"/>
    <property type="match status" value="1"/>
</dbReference>
<keyword evidence="3" id="KW-0804">Transcription</keyword>
<dbReference type="PANTHER" id="PTHR30055:SF234">
    <property type="entry name" value="HTH-TYPE TRANSCRIPTIONAL REGULATOR BETI"/>
    <property type="match status" value="1"/>
</dbReference>
<evidence type="ECO:0000256" key="1">
    <source>
        <dbReference type="ARBA" id="ARBA00023015"/>
    </source>
</evidence>
<evidence type="ECO:0000313" key="7">
    <source>
        <dbReference type="Proteomes" id="UP000240527"/>
    </source>
</evidence>
<keyword evidence="2 4" id="KW-0238">DNA-binding</keyword>
<dbReference type="Proteomes" id="UP000240527">
    <property type="component" value="Chromosome"/>
</dbReference>
<feature type="domain" description="HTH tetR-type" evidence="5">
    <location>
        <begin position="17"/>
        <end position="77"/>
    </location>
</feature>
<dbReference type="InterPro" id="IPR050109">
    <property type="entry name" value="HTH-type_TetR-like_transc_reg"/>
</dbReference>
<evidence type="ECO:0000259" key="5">
    <source>
        <dbReference type="PROSITE" id="PS50977"/>
    </source>
</evidence>
<protein>
    <submittedName>
        <fullName evidence="6">TetR/AcrR family transcriptional regulator</fullName>
    </submittedName>
</protein>
<dbReference type="InterPro" id="IPR001647">
    <property type="entry name" value="HTH_TetR"/>
</dbReference>
<dbReference type="PROSITE" id="PS50977">
    <property type="entry name" value="HTH_TETR_2"/>
    <property type="match status" value="1"/>
</dbReference>
<evidence type="ECO:0000256" key="3">
    <source>
        <dbReference type="ARBA" id="ARBA00023163"/>
    </source>
</evidence>
<keyword evidence="1" id="KW-0805">Transcription regulation</keyword>
<dbReference type="EMBL" id="CP027850">
    <property type="protein sequence ID" value="AVQ03011.1"/>
    <property type="molecule type" value="Genomic_DNA"/>
</dbReference>
<dbReference type="InterPro" id="IPR009057">
    <property type="entry name" value="Homeodomain-like_sf"/>
</dbReference>
<dbReference type="SUPFAM" id="SSF46689">
    <property type="entry name" value="Homeodomain-like"/>
    <property type="match status" value="1"/>
</dbReference>
<reference evidence="6 7" key="1">
    <citation type="journal article" date="2015" name="Biotechnol. Bioeng.">
        <title>Genome sequence and phenotypic characterization of Caulobacter segnis.</title>
        <authorList>
            <person name="Patel S."/>
            <person name="Fletcher B."/>
            <person name="Scott D.C."/>
            <person name="Ely B."/>
        </authorList>
    </citation>
    <scope>NUCLEOTIDE SEQUENCE [LARGE SCALE GENOMIC DNA]</scope>
    <source>
        <strain evidence="6 7">TK0059</strain>
    </source>
</reference>
<accession>A0ABM6TIK0</accession>
<sequence length="218" mass="23487">MSSVRSYNSALRRDQAEATRERILAAMAALVEEGDGQAPTNRAVAERAQVTEVTVYRHFPSRELLLKGLWEHLNRKDGVRVGMPESPADLQAKIGPLIASFDASPAQIVARVTTPQGRAARASLDPERREAFLAVVAQAGPALPEGEQAKAAAVLQLLYSAYSWLSLREQWNLTGQPAADALGWATEVLLADLKSRGAASIAPDPFAQFTASPFQPES</sequence>
<organism evidence="6 7">
    <name type="scientific">Caulobacter segnis</name>
    <dbReference type="NCBI Taxonomy" id="88688"/>
    <lineage>
        <taxon>Bacteria</taxon>
        <taxon>Pseudomonadati</taxon>
        <taxon>Pseudomonadota</taxon>
        <taxon>Alphaproteobacteria</taxon>
        <taxon>Caulobacterales</taxon>
        <taxon>Caulobacteraceae</taxon>
        <taxon>Caulobacter</taxon>
    </lineage>
</organism>
<name>A0ABM6TIK0_9CAUL</name>
<proteinExistence type="predicted"/>
<dbReference type="PANTHER" id="PTHR30055">
    <property type="entry name" value="HTH-TYPE TRANSCRIPTIONAL REGULATOR RUTR"/>
    <property type="match status" value="1"/>
</dbReference>
<dbReference type="Pfam" id="PF00440">
    <property type="entry name" value="TetR_N"/>
    <property type="match status" value="1"/>
</dbReference>
<gene>
    <name evidence="6" type="ORF">B7G68_14830</name>
</gene>
<feature type="DNA-binding region" description="H-T-H motif" evidence="4">
    <location>
        <begin position="40"/>
        <end position="59"/>
    </location>
</feature>
<keyword evidence="7" id="KW-1185">Reference proteome</keyword>
<evidence type="ECO:0000313" key="6">
    <source>
        <dbReference type="EMBL" id="AVQ03011.1"/>
    </source>
</evidence>
<evidence type="ECO:0000256" key="2">
    <source>
        <dbReference type="ARBA" id="ARBA00023125"/>
    </source>
</evidence>